<feature type="region of interest" description="Disordered" evidence="1">
    <location>
        <begin position="1"/>
        <end position="29"/>
    </location>
</feature>
<evidence type="ECO:0000256" key="1">
    <source>
        <dbReference type="SAM" id="MobiDB-lite"/>
    </source>
</evidence>
<dbReference type="EMBL" id="CAAALY010255882">
    <property type="protein sequence ID" value="VEL37748.1"/>
    <property type="molecule type" value="Genomic_DNA"/>
</dbReference>
<gene>
    <name evidence="2" type="ORF">PXEA_LOCUS31188</name>
</gene>
<proteinExistence type="predicted"/>
<dbReference type="AlphaFoldDB" id="A0A448XIX3"/>
<evidence type="ECO:0000313" key="3">
    <source>
        <dbReference type="Proteomes" id="UP000784294"/>
    </source>
</evidence>
<sequence>MCLVKESPSRRPKGTDGSSSRSPNRSSLNGPVRVAYLLGNCVREKQGHDDEAVKVAEAPRAAARSWRSLQIWWAGGGQTKAGSVWNGHKNPTGKAGKPDKVTGPSGRRNGRQEGAGSKRGKRAMTRQECAVLVYTACCQLDLKRTRCYHFRAGSLSQRSPRAGVCTHVFLSLWPSSPPLWLPSTRKLADLPIVYVPNSHGHSLSAYIVF</sequence>
<organism evidence="2 3">
    <name type="scientific">Protopolystoma xenopodis</name>
    <dbReference type="NCBI Taxonomy" id="117903"/>
    <lineage>
        <taxon>Eukaryota</taxon>
        <taxon>Metazoa</taxon>
        <taxon>Spiralia</taxon>
        <taxon>Lophotrochozoa</taxon>
        <taxon>Platyhelminthes</taxon>
        <taxon>Monogenea</taxon>
        <taxon>Polyopisthocotylea</taxon>
        <taxon>Polystomatidea</taxon>
        <taxon>Polystomatidae</taxon>
        <taxon>Protopolystoma</taxon>
    </lineage>
</organism>
<reference evidence="2" key="1">
    <citation type="submission" date="2018-11" db="EMBL/GenBank/DDBJ databases">
        <authorList>
            <consortium name="Pathogen Informatics"/>
        </authorList>
    </citation>
    <scope>NUCLEOTIDE SEQUENCE</scope>
</reference>
<dbReference type="Proteomes" id="UP000784294">
    <property type="component" value="Unassembled WGS sequence"/>
</dbReference>
<accession>A0A448XIX3</accession>
<feature type="compositionally biased region" description="Low complexity" evidence="1">
    <location>
        <begin position="17"/>
        <end position="29"/>
    </location>
</feature>
<name>A0A448XIX3_9PLAT</name>
<feature type="region of interest" description="Disordered" evidence="1">
    <location>
        <begin position="80"/>
        <end position="121"/>
    </location>
</feature>
<comment type="caution">
    <text evidence="2">The sequence shown here is derived from an EMBL/GenBank/DDBJ whole genome shotgun (WGS) entry which is preliminary data.</text>
</comment>
<protein>
    <submittedName>
        <fullName evidence="2">Uncharacterized protein</fullName>
    </submittedName>
</protein>
<keyword evidence="3" id="KW-1185">Reference proteome</keyword>
<evidence type="ECO:0000313" key="2">
    <source>
        <dbReference type="EMBL" id="VEL37748.1"/>
    </source>
</evidence>